<accession>A0A060Y472</accession>
<reference evidence="1" key="1">
    <citation type="journal article" date="2014" name="Nat. Commun.">
        <title>The rainbow trout genome provides novel insights into evolution after whole-genome duplication in vertebrates.</title>
        <authorList>
            <person name="Berthelot C."/>
            <person name="Brunet F."/>
            <person name="Chalopin D."/>
            <person name="Juanchich A."/>
            <person name="Bernard M."/>
            <person name="Noel B."/>
            <person name="Bento P."/>
            <person name="Da Silva C."/>
            <person name="Labadie K."/>
            <person name="Alberti A."/>
            <person name="Aury J.M."/>
            <person name="Louis A."/>
            <person name="Dehais P."/>
            <person name="Bardou P."/>
            <person name="Montfort J."/>
            <person name="Klopp C."/>
            <person name="Cabau C."/>
            <person name="Gaspin C."/>
            <person name="Thorgaard G.H."/>
            <person name="Boussaha M."/>
            <person name="Quillet E."/>
            <person name="Guyomard R."/>
            <person name="Galiana D."/>
            <person name="Bobe J."/>
            <person name="Volff J.N."/>
            <person name="Genet C."/>
            <person name="Wincker P."/>
            <person name="Jaillon O."/>
            <person name="Roest Crollius H."/>
            <person name="Guiguen Y."/>
        </authorList>
    </citation>
    <scope>NUCLEOTIDE SEQUENCE [LARGE SCALE GENOMIC DNA]</scope>
</reference>
<reference evidence="1" key="2">
    <citation type="submission" date="2014-03" db="EMBL/GenBank/DDBJ databases">
        <authorList>
            <person name="Genoscope - CEA"/>
        </authorList>
    </citation>
    <scope>NUCLEOTIDE SEQUENCE</scope>
</reference>
<dbReference type="EMBL" id="FR907210">
    <property type="protein sequence ID" value="CDQ86282.1"/>
    <property type="molecule type" value="Genomic_DNA"/>
</dbReference>
<name>A0A060Y472_ONCMY</name>
<dbReference type="SUPFAM" id="SSF54403">
    <property type="entry name" value="Cystatin/monellin"/>
    <property type="match status" value="1"/>
</dbReference>
<evidence type="ECO:0000313" key="1">
    <source>
        <dbReference type="EMBL" id="CDQ86282.1"/>
    </source>
</evidence>
<dbReference type="PaxDb" id="8022-A0A060Y472"/>
<dbReference type="AlphaFoldDB" id="A0A060Y472"/>
<proteinExistence type="predicted"/>
<gene>
    <name evidence="1" type="ORF">GSONMT00006826001</name>
</gene>
<dbReference type="InterPro" id="IPR046350">
    <property type="entry name" value="Cystatin_sf"/>
</dbReference>
<protein>
    <submittedName>
        <fullName evidence="1">Uncharacterized protein</fullName>
    </submittedName>
</protein>
<organism evidence="1 2">
    <name type="scientific">Oncorhynchus mykiss</name>
    <name type="common">Rainbow trout</name>
    <name type="synonym">Salmo gairdneri</name>
    <dbReference type="NCBI Taxonomy" id="8022"/>
    <lineage>
        <taxon>Eukaryota</taxon>
        <taxon>Metazoa</taxon>
        <taxon>Chordata</taxon>
        <taxon>Craniata</taxon>
        <taxon>Vertebrata</taxon>
        <taxon>Euteleostomi</taxon>
        <taxon>Actinopterygii</taxon>
        <taxon>Neopterygii</taxon>
        <taxon>Teleostei</taxon>
        <taxon>Protacanthopterygii</taxon>
        <taxon>Salmoniformes</taxon>
        <taxon>Salmonidae</taxon>
        <taxon>Salmoninae</taxon>
        <taxon>Oncorhynchus</taxon>
    </lineage>
</organism>
<sequence length="90" mass="9937">MMMCGAVSQVSDATPKVQQICDKMKPHAEKKAGKELLLGPTSSLKSMLVEINLCTCASIKHYPTLAGNWSCIEYRLQKLTMTLLVSSEYL</sequence>
<dbReference type="Gene3D" id="3.10.450.10">
    <property type="match status" value="1"/>
</dbReference>
<evidence type="ECO:0000313" key="2">
    <source>
        <dbReference type="Proteomes" id="UP000193380"/>
    </source>
</evidence>
<dbReference type="Proteomes" id="UP000193380">
    <property type="component" value="Unassembled WGS sequence"/>
</dbReference>